<evidence type="ECO:0000256" key="6">
    <source>
        <dbReference type="ARBA" id="ARBA00023274"/>
    </source>
</evidence>
<dbReference type="HAMAP" id="MF_00537">
    <property type="entry name" value="Ribosomal_uS14_1"/>
    <property type="match status" value="1"/>
</dbReference>
<dbReference type="EMBL" id="FMZE01000001">
    <property type="protein sequence ID" value="SDC32822.1"/>
    <property type="molecule type" value="Genomic_DNA"/>
</dbReference>
<dbReference type="KEGG" id="pmad:BAY61_14705"/>
<dbReference type="GO" id="GO:0006412">
    <property type="term" value="P:translation"/>
    <property type="evidence" value="ECO:0007669"/>
    <property type="project" value="UniProtKB-UniRule"/>
</dbReference>
<dbReference type="STRING" id="530584.SAMN05421630_1011322"/>
<dbReference type="RefSeq" id="WP_091798395.1">
    <property type="nucleotide sequence ID" value="NZ_CP016353.1"/>
</dbReference>
<evidence type="ECO:0000256" key="9">
    <source>
        <dbReference type="HAMAP-Rule" id="MF_00537"/>
    </source>
</evidence>
<name>A0A222VQ56_9PSEU</name>
<dbReference type="GO" id="GO:0015935">
    <property type="term" value="C:small ribosomal subunit"/>
    <property type="evidence" value="ECO:0007669"/>
    <property type="project" value="TreeGrafter"/>
</dbReference>
<dbReference type="Gene3D" id="1.10.287.1480">
    <property type="match status" value="1"/>
</dbReference>
<dbReference type="PANTHER" id="PTHR19836:SF23">
    <property type="entry name" value="SMALL RIBOSOMAL SUBUNIT PROTEIN US14A"/>
    <property type="match status" value="1"/>
</dbReference>
<evidence type="ECO:0000256" key="5">
    <source>
        <dbReference type="ARBA" id="ARBA00022980"/>
    </source>
</evidence>
<sequence length="101" mass="11229">MARASVIARNRRRELLVARFAARRAELRARARSPLADEGERAAARAALAALPRDACPVRVRNRDGVDGRPRGYLRAFGLSRIRVRQLAHRGELPGVAPARR</sequence>
<comment type="subunit">
    <text evidence="8 9">Part of the 30S ribosomal subunit. Contacts proteins S3 and S10.</text>
</comment>
<dbReference type="SUPFAM" id="SSF57716">
    <property type="entry name" value="Glucocorticoid receptor-like (DNA-binding domain)"/>
    <property type="match status" value="1"/>
</dbReference>
<comment type="similarity">
    <text evidence="2 9">Belongs to the universal ribosomal protein uS14 family.</text>
</comment>
<dbReference type="InterPro" id="IPR001209">
    <property type="entry name" value="Ribosomal_uS14"/>
</dbReference>
<dbReference type="NCBIfam" id="NF006477">
    <property type="entry name" value="PRK08881.1"/>
    <property type="match status" value="1"/>
</dbReference>
<dbReference type="PANTHER" id="PTHR19836">
    <property type="entry name" value="30S RIBOSOMAL PROTEIN S14"/>
    <property type="match status" value="1"/>
</dbReference>
<dbReference type="GO" id="GO:0019843">
    <property type="term" value="F:rRNA binding"/>
    <property type="evidence" value="ECO:0007669"/>
    <property type="project" value="UniProtKB-UniRule"/>
</dbReference>
<keyword evidence="5 9" id="KW-0689">Ribosomal protein</keyword>
<protein>
    <recommendedName>
        <fullName evidence="7 9">Small ribosomal subunit protein uS14</fullName>
    </recommendedName>
</protein>
<dbReference type="InterPro" id="IPR023036">
    <property type="entry name" value="Ribosomal_uS14_bac/plastid"/>
</dbReference>
<dbReference type="GO" id="GO:0005737">
    <property type="term" value="C:cytoplasm"/>
    <property type="evidence" value="ECO:0007669"/>
    <property type="project" value="UniProtKB-ARBA"/>
</dbReference>
<proteinExistence type="inferred from homology"/>
<dbReference type="GO" id="GO:0003735">
    <property type="term" value="F:structural constituent of ribosome"/>
    <property type="evidence" value="ECO:0007669"/>
    <property type="project" value="InterPro"/>
</dbReference>
<keyword evidence="3 9" id="KW-0699">rRNA-binding</keyword>
<evidence type="ECO:0000256" key="2">
    <source>
        <dbReference type="ARBA" id="ARBA00009083"/>
    </source>
</evidence>
<evidence type="ECO:0000313" key="10">
    <source>
        <dbReference type="EMBL" id="SDC32822.1"/>
    </source>
</evidence>
<evidence type="ECO:0000256" key="4">
    <source>
        <dbReference type="ARBA" id="ARBA00022884"/>
    </source>
</evidence>
<evidence type="ECO:0000256" key="1">
    <source>
        <dbReference type="ARBA" id="ARBA00003686"/>
    </source>
</evidence>
<comment type="function">
    <text evidence="1 9">Binds 16S rRNA, required for the assembly of 30S particles and may also be responsible for determining the conformation of the 16S rRNA at the A site.</text>
</comment>
<evidence type="ECO:0000256" key="8">
    <source>
        <dbReference type="ARBA" id="ARBA00047110"/>
    </source>
</evidence>
<accession>A0A222VQ56</accession>
<dbReference type="Pfam" id="PF00253">
    <property type="entry name" value="Ribosomal_S14"/>
    <property type="match status" value="1"/>
</dbReference>
<organism evidence="10 11">
    <name type="scientific">Prauserella marina</name>
    <dbReference type="NCBI Taxonomy" id="530584"/>
    <lineage>
        <taxon>Bacteria</taxon>
        <taxon>Bacillati</taxon>
        <taxon>Actinomycetota</taxon>
        <taxon>Actinomycetes</taxon>
        <taxon>Pseudonocardiales</taxon>
        <taxon>Pseudonocardiaceae</taxon>
        <taxon>Prauserella</taxon>
    </lineage>
</organism>
<evidence type="ECO:0000256" key="7">
    <source>
        <dbReference type="ARBA" id="ARBA00035167"/>
    </source>
</evidence>
<dbReference type="FunFam" id="1.10.287.1480:FF:000001">
    <property type="entry name" value="30S ribosomal protein S14"/>
    <property type="match status" value="1"/>
</dbReference>
<keyword evidence="11" id="KW-1185">Reference proteome</keyword>
<dbReference type="AlphaFoldDB" id="A0A222VQ56"/>
<evidence type="ECO:0000256" key="3">
    <source>
        <dbReference type="ARBA" id="ARBA00022730"/>
    </source>
</evidence>
<gene>
    <name evidence="9" type="primary">rpsN</name>
    <name evidence="10" type="ORF">SAMN05421630_1011322</name>
</gene>
<reference evidence="10 11" key="1">
    <citation type="submission" date="2016-10" db="EMBL/GenBank/DDBJ databases">
        <authorList>
            <person name="de Groot N.N."/>
        </authorList>
    </citation>
    <scope>NUCLEOTIDE SEQUENCE [LARGE SCALE GENOMIC DNA]</scope>
    <source>
        <strain evidence="10 11">CGMCC 4.5506</strain>
    </source>
</reference>
<keyword evidence="4 9" id="KW-0694">RNA-binding</keyword>
<dbReference type="Proteomes" id="UP000199494">
    <property type="component" value="Unassembled WGS sequence"/>
</dbReference>
<keyword evidence="6 9" id="KW-0687">Ribonucleoprotein</keyword>
<evidence type="ECO:0000313" key="11">
    <source>
        <dbReference type="Proteomes" id="UP000199494"/>
    </source>
</evidence>